<dbReference type="GO" id="GO:0004478">
    <property type="term" value="F:methionine adenosyltransferase activity"/>
    <property type="evidence" value="ECO:0007669"/>
    <property type="project" value="UniProtKB-UniRule"/>
</dbReference>
<evidence type="ECO:0000256" key="1">
    <source>
        <dbReference type="ARBA" id="ARBA00005224"/>
    </source>
</evidence>
<comment type="similarity">
    <text evidence="2 10 12">Belongs to the AdoMet synthase family.</text>
</comment>
<dbReference type="Pfam" id="PF02773">
    <property type="entry name" value="S-AdoMet_synt_C"/>
    <property type="match status" value="1"/>
</dbReference>
<dbReference type="FunFam" id="3.30.300.10:FF:000003">
    <property type="entry name" value="S-adenosylmethionine synthase"/>
    <property type="match status" value="1"/>
</dbReference>
<keyword evidence="8 10" id="KW-0460">Magnesium</keyword>
<dbReference type="Pfam" id="PF00438">
    <property type="entry name" value="S-AdoMet_synt_N"/>
    <property type="match status" value="1"/>
</dbReference>
<feature type="binding site" evidence="10">
    <location>
        <position position="259"/>
    </location>
    <ligand>
        <name>L-methionine</name>
        <dbReference type="ChEBI" id="CHEBI:57844"/>
        <note>ligand shared between two neighboring subunits</note>
    </ligand>
</feature>
<feature type="binding site" evidence="10">
    <location>
        <position position="282"/>
    </location>
    <ligand>
        <name>ATP</name>
        <dbReference type="ChEBI" id="CHEBI:30616"/>
        <note>ligand shared between two neighboring subunits</note>
    </ligand>
</feature>
<evidence type="ECO:0000313" key="16">
    <source>
        <dbReference type="EMBL" id="TVU86268.1"/>
    </source>
</evidence>
<dbReference type="UniPathway" id="UPA00315">
    <property type="reaction ID" value="UER00080"/>
</dbReference>
<dbReference type="InterPro" id="IPR022636">
    <property type="entry name" value="S-AdoMet_synthetase_sfam"/>
</dbReference>
<name>A0A558IY16_9CORY</name>
<feature type="binding site" description="in other chain" evidence="10">
    <location>
        <begin position="179"/>
        <end position="181"/>
    </location>
    <ligand>
        <name>ATP</name>
        <dbReference type="ChEBI" id="CHEBI:30616"/>
        <note>ligand shared between two neighboring subunits</note>
    </ligand>
</feature>
<evidence type="ECO:0000313" key="17">
    <source>
        <dbReference type="Proteomes" id="UP000320648"/>
    </source>
</evidence>
<evidence type="ECO:0000256" key="8">
    <source>
        <dbReference type="ARBA" id="ARBA00022842"/>
    </source>
</evidence>
<gene>
    <name evidence="10" type="primary">metK</name>
    <name evidence="16" type="ORF">FQN05_02080</name>
</gene>
<dbReference type="EMBL" id="VMTX01000002">
    <property type="protein sequence ID" value="TVU86268.1"/>
    <property type="molecule type" value="Genomic_DNA"/>
</dbReference>
<protein>
    <recommendedName>
        <fullName evidence="10">S-adenosylmethionine synthase</fullName>
        <shortName evidence="10">AdoMet synthase</shortName>
        <ecNumber evidence="10">2.5.1.6</ecNumber>
    </recommendedName>
    <alternativeName>
        <fullName evidence="10">MAT</fullName>
    </alternativeName>
    <alternativeName>
        <fullName evidence="10">Methionine adenosyltransferase</fullName>
    </alternativeName>
</protein>
<feature type="binding site" evidence="10">
    <location>
        <position position="23"/>
    </location>
    <ligand>
        <name>Mg(2+)</name>
        <dbReference type="ChEBI" id="CHEBI:18420"/>
    </ligand>
</feature>
<keyword evidence="6 10" id="KW-0547">Nucleotide-binding</keyword>
<dbReference type="InterPro" id="IPR022631">
    <property type="entry name" value="ADOMET_SYNTHASE_CS"/>
</dbReference>
<evidence type="ECO:0000256" key="5">
    <source>
        <dbReference type="ARBA" id="ARBA00022723"/>
    </source>
</evidence>
<comment type="function">
    <text evidence="10">Catalyzes the formation of S-adenosylmethionine (AdoMet) from methionine and ATP. The overall synthetic reaction is composed of two sequential steps, AdoMet formation and the subsequent tripolyphosphate hydrolysis which occurs prior to release of AdoMet from the enzyme.</text>
</comment>
<dbReference type="GO" id="GO:0006730">
    <property type="term" value="P:one-carbon metabolic process"/>
    <property type="evidence" value="ECO:0007669"/>
    <property type="project" value="UniProtKB-KW"/>
</dbReference>
<reference evidence="16 17" key="1">
    <citation type="submission" date="2019-07" db="EMBL/GenBank/DDBJ databases">
        <title>Draft genome of C. aurimucosum strain 15-4290.</title>
        <authorList>
            <person name="Pacheco L.G.C."/>
            <person name="Aguiar E.R.G.R."/>
            <person name="Navas J."/>
            <person name="Santos C.S."/>
            <person name="Rocha D.J.P.G."/>
        </authorList>
    </citation>
    <scope>NUCLEOTIDE SEQUENCE [LARGE SCALE GENOMIC DNA]</scope>
    <source>
        <strain evidence="16 17">15-4290</strain>
    </source>
</reference>
<comment type="cofactor">
    <cofactor evidence="10">
        <name>K(+)</name>
        <dbReference type="ChEBI" id="CHEBI:29103"/>
    </cofactor>
    <text evidence="10">Binds 1 potassium ion per subunit.</text>
</comment>
<dbReference type="RefSeq" id="WP_158381112.1">
    <property type="nucleotide sequence ID" value="NZ_VMTX01000002.1"/>
</dbReference>
<comment type="catalytic activity">
    <reaction evidence="10">
        <text>L-methionine + ATP + H2O = S-adenosyl-L-methionine + phosphate + diphosphate</text>
        <dbReference type="Rhea" id="RHEA:21080"/>
        <dbReference type="ChEBI" id="CHEBI:15377"/>
        <dbReference type="ChEBI" id="CHEBI:30616"/>
        <dbReference type="ChEBI" id="CHEBI:33019"/>
        <dbReference type="ChEBI" id="CHEBI:43474"/>
        <dbReference type="ChEBI" id="CHEBI:57844"/>
        <dbReference type="ChEBI" id="CHEBI:59789"/>
        <dbReference type="EC" id="2.5.1.6"/>
    </reaction>
</comment>
<keyword evidence="9 10" id="KW-0630">Potassium</keyword>
<evidence type="ECO:0000256" key="2">
    <source>
        <dbReference type="ARBA" id="ARBA00009685"/>
    </source>
</evidence>
<dbReference type="Gene3D" id="3.30.300.10">
    <property type="match status" value="3"/>
</dbReference>
<feature type="binding site" evidence="10">
    <location>
        <position position="49"/>
    </location>
    <ligand>
        <name>K(+)</name>
        <dbReference type="ChEBI" id="CHEBI:29103"/>
    </ligand>
</feature>
<dbReference type="Pfam" id="PF02772">
    <property type="entry name" value="S-AdoMet_synt_M"/>
    <property type="match status" value="1"/>
</dbReference>
<feature type="binding site" description="in other chain" evidence="10">
    <location>
        <position position="21"/>
    </location>
    <ligand>
        <name>ATP</name>
        <dbReference type="ChEBI" id="CHEBI:30616"/>
        <note>ligand shared between two neighboring subunits</note>
    </ligand>
</feature>
<dbReference type="Proteomes" id="UP000320648">
    <property type="component" value="Unassembled WGS sequence"/>
</dbReference>
<dbReference type="InterPro" id="IPR022629">
    <property type="entry name" value="S-AdoMet_synt_central"/>
</dbReference>
<dbReference type="AlphaFoldDB" id="A0A558IY16"/>
<evidence type="ECO:0000256" key="9">
    <source>
        <dbReference type="ARBA" id="ARBA00022958"/>
    </source>
</evidence>
<feature type="region of interest" description="Flexible loop" evidence="10">
    <location>
        <begin position="105"/>
        <end position="115"/>
    </location>
</feature>
<feature type="binding site" description="in other chain" evidence="10">
    <location>
        <position position="290"/>
    </location>
    <ligand>
        <name>L-methionine</name>
        <dbReference type="ChEBI" id="CHEBI:57844"/>
        <note>ligand shared between two neighboring subunits</note>
    </ligand>
</feature>
<dbReference type="HAMAP" id="MF_00086">
    <property type="entry name" value="S_AdoMet_synth1"/>
    <property type="match status" value="1"/>
</dbReference>
<feature type="binding site" evidence="10">
    <location>
        <position position="259"/>
    </location>
    <ligand>
        <name>ATP</name>
        <dbReference type="ChEBI" id="CHEBI:30616"/>
        <note>ligand shared between two neighboring subunits</note>
    </ligand>
</feature>
<accession>A0A558IY16</accession>
<dbReference type="EC" id="2.5.1.6" evidence="10"/>
<evidence type="ECO:0000256" key="3">
    <source>
        <dbReference type="ARBA" id="ARBA00022563"/>
    </source>
</evidence>
<evidence type="ECO:0000256" key="10">
    <source>
        <dbReference type="HAMAP-Rule" id="MF_00086"/>
    </source>
</evidence>
<evidence type="ECO:0000259" key="14">
    <source>
        <dbReference type="Pfam" id="PF02772"/>
    </source>
</evidence>
<feature type="domain" description="S-adenosylmethionine synthetase central" evidence="14">
    <location>
        <begin position="130"/>
        <end position="251"/>
    </location>
</feature>
<dbReference type="PANTHER" id="PTHR11964">
    <property type="entry name" value="S-ADENOSYLMETHIONINE SYNTHETASE"/>
    <property type="match status" value="1"/>
</dbReference>
<comment type="caution">
    <text evidence="16">The sequence shown here is derived from an EMBL/GenBank/DDBJ whole genome shotgun (WGS) entry which is preliminary data.</text>
</comment>
<dbReference type="GO" id="GO:0006556">
    <property type="term" value="P:S-adenosylmethionine biosynthetic process"/>
    <property type="evidence" value="ECO:0007669"/>
    <property type="project" value="UniProtKB-UniRule"/>
</dbReference>
<evidence type="ECO:0000256" key="7">
    <source>
        <dbReference type="ARBA" id="ARBA00022840"/>
    </source>
</evidence>
<dbReference type="NCBIfam" id="TIGR01034">
    <property type="entry name" value="metK"/>
    <property type="match status" value="1"/>
</dbReference>
<evidence type="ECO:0000256" key="6">
    <source>
        <dbReference type="ARBA" id="ARBA00022741"/>
    </source>
</evidence>
<dbReference type="PROSITE" id="PS00377">
    <property type="entry name" value="ADOMET_SYNTHASE_2"/>
    <property type="match status" value="1"/>
</dbReference>
<keyword evidence="4 10" id="KW-0808">Transferase</keyword>
<feature type="binding site" description="in other chain" evidence="10">
    <location>
        <position position="62"/>
    </location>
    <ligand>
        <name>L-methionine</name>
        <dbReference type="ChEBI" id="CHEBI:57844"/>
        <note>ligand shared between two neighboring subunits</note>
    </ligand>
</feature>
<dbReference type="PROSITE" id="PS00376">
    <property type="entry name" value="ADOMET_SYNTHASE_1"/>
    <property type="match status" value="1"/>
</dbReference>
<dbReference type="CDD" id="cd18079">
    <property type="entry name" value="S-AdoMet_synt"/>
    <property type="match status" value="1"/>
</dbReference>
<dbReference type="GO" id="GO:0000287">
    <property type="term" value="F:magnesium ion binding"/>
    <property type="evidence" value="ECO:0007669"/>
    <property type="project" value="UniProtKB-UniRule"/>
</dbReference>
<dbReference type="PIRSF" id="PIRSF000497">
    <property type="entry name" value="MAT"/>
    <property type="match status" value="1"/>
</dbReference>
<dbReference type="InterPro" id="IPR022630">
    <property type="entry name" value="S-AdoMet_synt_C"/>
</dbReference>
<feature type="binding site" evidence="10">
    <location>
        <position position="286"/>
    </location>
    <ligand>
        <name>ATP</name>
        <dbReference type="ChEBI" id="CHEBI:30616"/>
        <note>ligand shared between two neighboring subunits</note>
    </ligand>
</feature>
<keyword evidence="7 10" id="KW-0067">ATP-binding</keyword>
<dbReference type="GO" id="GO:0005524">
    <property type="term" value="F:ATP binding"/>
    <property type="evidence" value="ECO:0007669"/>
    <property type="project" value="UniProtKB-UniRule"/>
</dbReference>
<comment type="subunit">
    <text evidence="10">Homotetramer; dimer of dimers.</text>
</comment>
<comment type="pathway">
    <text evidence="1 10">Amino-acid biosynthesis; S-adenosyl-L-methionine biosynthesis; S-adenosyl-L-methionine from L-methionine: step 1/1.</text>
</comment>
<evidence type="ECO:0000256" key="4">
    <source>
        <dbReference type="ARBA" id="ARBA00022679"/>
    </source>
</evidence>
<feature type="domain" description="S-adenosylmethionine synthetase N-terminal" evidence="13">
    <location>
        <begin position="11"/>
        <end position="106"/>
    </location>
</feature>
<keyword evidence="3 10" id="KW-0554">One-carbon metabolism</keyword>
<sequence length="407" mass="44103">MTERTAQAVRLFTSESVTEGHPDKICDAISDAILDALLEEDPNAHVAVETLVTTGQVHVVGEVRTTGYVEIPQIVRKTLVEIGFTSSDVGFDGHTCGVNVAIGEQSQEIGAGVDASTEVRSGTFEDDDQYGAGDQGLMFGYATNETPEFMPLPISTAHHLSRRLTQVRKEGIVPSLRPDGKTQVTYAYDENDVPTRLETIVISTQHDPDVTQEWLAEQLRTHVVEWVVNDADLGKYYTEDTELLINPSGSFILGGPMGDAGLTGRKIIVDTYGGMARHGGGAFSGKDPSKVDRSAAYAMRWVAKNIVAAELADRAEVQVAYAIGRAKPVGLYVETFGTAHGGLSDADIQAAVDKVFDLRPAAIIRELDLQRPIYRQTAAYGHFGRTDVDLPWEDTSRAVDLRRAAGL</sequence>
<comment type="caution">
    <text evidence="10">Lacks conserved residue(s) required for the propagation of feature annotation.</text>
</comment>
<feature type="domain" description="S-adenosylmethionine synthetase C-terminal" evidence="15">
    <location>
        <begin position="253"/>
        <end position="393"/>
    </location>
</feature>
<dbReference type="GO" id="GO:0005737">
    <property type="term" value="C:cytoplasm"/>
    <property type="evidence" value="ECO:0007669"/>
    <property type="project" value="UniProtKB-SubCell"/>
</dbReference>
<evidence type="ECO:0000256" key="12">
    <source>
        <dbReference type="RuleBase" id="RU004462"/>
    </source>
</evidence>
<keyword evidence="5 10" id="KW-0479">Metal-binding</keyword>
<feature type="binding site" description="in other chain" evidence="10">
    <location>
        <position position="105"/>
    </location>
    <ligand>
        <name>L-methionine</name>
        <dbReference type="ChEBI" id="CHEBI:57844"/>
        <note>ligand shared between two neighboring subunits</note>
    </ligand>
</feature>
<evidence type="ECO:0000256" key="11">
    <source>
        <dbReference type="RuleBase" id="RU000542"/>
    </source>
</evidence>
<organism evidence="16 17">
    <name type="scientific">Corynebacterium aurimucosum</name>
    <dbReference type="NCBI Taxonomy" id="169292"/>
    <lineage>
        <taxon>Bacteria</taxon>
        <taxon>Bacillati</taxon>
        <taxon>Actinomycetota</taxon>
        <taxon>Actinomycetes</taxon>
        <taxon>Mycobacteriales</taxon>
        <taxon>Corynebacteriaceae</taxon>
        <taxon>Corynebacterium</taxon>
    </lineage>
</organism>
<keyword evidence="10" id="KW-0963">Cytoplasm</keyword>
<evidence type="ECO:0000259" key="15">
    <source>
        <dbReference type="Pfam" id="PF02773"/>
    </source>
</evidence>
<dbReference type="SUPFAM" id="SSF55973">
    <property type="entry name" value="S-adenosylmethionine synthetase"/>
    <property type="match status" value="3"/>
</dbReference>
<feature type="binding site" description="in other chain" evidence="10">
    <location>
        <begin position="265"/>
        <end position="266"/>
    </location>
    <ligand>
        <name>ATP</name>
        <dbReference type="ChEBI" id="CHEBI:30616"/>
        <note>ligand shared between two neighboring subunits</note>
    </ligand>
</feature>
<evidence type="ECO:0000259" key="13">
    <source>
        <dbReference type="Pfam" id="PF00438"/>
    </source>
</evidence>
<proteinExistence type="inferred from homology"/>
<comment type="cofactor">
    <cofactor evidence="10">
        <name>Mg(2+)</name>
        <dbReference type="ChEBI" id="CHEBI:18420"/>
    </cofactor>
    <text evidence="10">Binds 2 divalent ions per subunit.</text>
</comment>
<comment type="subcellular location">
    <subcellularLocation>
        <location evidence="10 11">Cytoplasm</location>
    </subcellularLocation>
</comment>
<dbReference type="InterPro" id="IPR022628">
    <property type="entry name" value="S-AdoMet_synt_N"/>
</dbReference>
<dbReference type="InterPro" id="IPR002133">
    <property type="entry name" value="S-AdoMet_synthetase"/>
</dbReference>